<keyword evidence="4" id="KW-0732">Signal</keyword>
<keyword evidence="6" id="KW-0106">Calcium</keyword>
<dbReference type="GO" id="GO:0004065">
    <property type="term" value="F:arylsulfatase activity"/>
    <property type="evidence" value="ECO:0007669"/>
    <property type="project" value="TreeGrafter"/>
</dbReference>
<evidence type="ECO:0000256" key="3">
    <source>
        <dbReference type="ARBA" id="ARBA00022723"/>
    </source>
</evidence>
<dbReference type="GO" id="GO:0046872">
    <property type="term" value="F:metal ion binding"/>
    <property type="evidence" value="ECO:0007669"/>
    <property type="project" value="UniProtKB-KW"/>
</dbReference>
<evidence type="ECO:0000313" key="9">
    <source>
        <dbReference type="EMBL" id="VGO13517.1"/>
    </source>
</evidence>
<dbReference type="PROSITE" id="PS00149">
    <property type="entry name" value="SULFATASE_2"/>
    <property type="match status" value="1"/>
</dbReference>
<keyword evidence="5" id="KW-0378">Hydrolase</keyword>
<accession>A0A6C2U0W0</accession>
<dbReference type="PROSITE" id="PS00523">
    <property type="entry name" value="SULFATASE_1"/>
    <property type="match status" value="1"/>
</dbReference>
<dbReference type="PANTHER" id="PTHR42693">
    <property type="entry name" value="ARYLSULFATASE FAMILY MEMBER"/>
    <property type="match status" value="1"/>
</dbReference>
<comment type="cofactor">
    <cofactor evidence="1">
        <name>Ca(2+)</name>
        <dbReference type="ChEBI" id="CHEBI:29108"/>
    </cofactor>
</comment>
<evidence type="ECO:0000256" key="6">
    <source>
        <dbReference type="ARBA" id="ARBA00022837"/>
    </source>
</evidence>
<keyword evidence="3" id="KW-0479">Metal-binding</keyword>
<reference evidence="9 10" key="1">
    <citation type="submission" date="2019-04" db="EMBL/GenBank/DDBJ databases">
        <authorList>
            <person name="Van Vliet M D."/>
        </authorList>
    </citation>
    <scope>NUCLEOTIDE SEQUENCE [LARGE SCALE GENOMIC DNA]</scope>
    <source>
        <strain evidence="9 10">F1</strain>
    </source>
</reference>
<organism evidence="9 10">
    <name type="scientific">Pontiella desulfatans</name>
    <dbReference type="NCBI Taxonomy" id="2750659"/>
    <lineage>
        <taxon>Bacteria</taxon>
        <taxon>Pseudomonadati</taxon>
        <taxon>Kiritimatiellota</taxon>
        <taxon>Kiritimatiellia</taxon>
        <taxon>Kiritimatiellales</taxon>
        <taxon>Pontiellaceae</taxon>
        <taxon>Pontiella</taxon>
    </lineage>
</organism>
<evidence type="ECO:0000259" key="8">
    <source>
        <dbReference type="Pfam" id="PF00884"/>
    </source>
</evidence>
<keyword evidence="10" id="KW-1185">Reference proteome</keyword>
<dbReference type="InterPro" id="IPR000917">
    <property type="entry name" value="Sulfatase_N"/>
</dbReference>
<dbReference type="Pfam" id="PF00884">
    <property type="entry name" value="Sulfatase"/>
    <property type="match status" value="1"/>
</dbReference>
<proteinExistence type="inferred from homology"/>
<dbReference type="InterPro" id="IPR017850">
    <property type="entry name" value="Alkaline_phosphatase_core_sf"/>
</dbReference>
<dbReference type="Gene3D" id="3.40.720.10">
    <property type="entry name" value="Alkaline Phosphatase, subunit A"/>
    <property type="match status" value="1"/>
</dbReference>
<feature type="domain" description="Sulfatase N-terminal" evidence="8">
    <location>
        <begin position="28"/>
        <end position="367"/>
    </location>
</feature>
<dbReference type="RefSeq" id="WP_136079086.1">
    <property type="nucleotide sequence ID" value="NZ_CAAHFG010000001.1"/>
</dbReference>
<dbReference type="AlphaFoldDB" id="A0A6C2U0W0"/>
<dbReference type="SUPFAM" id="SSF53649">
    <property type="entry name" value="Alkaline phosphatase-like"/>
    <property type="match status" value="1"/>
</dbReference>
<evidence type="ECO:0000256" key="4">
    <source>
        <dbReference type="ARBA" id="ARBA00022729"/>
    </source>
</evidence>
<protein>
    <submittedName>
        <fullName evidence="9">Arylsulfatase</fullName>
    </submittedName>
</protein>
<sequence>MRKLLMIVCGLCLTQSGLGQQSEPVSKPNVVVFLVDDMGWKDLGCYGAKLYETPNVDQLCAEGIRYTQMYTSAPICSPARATLMTGRNPLKLGMWTYTHILSPDTKTILPGYLKERGYQTWHVGKWHLGQNSDGTLPHQLGFDRNIAGSTAHQPGTFFWPYKFTQAGTDPVPPDSTKFNSLMSSGKAGEYLTDRLATETLQLIDQRDPHKPFFLNFSFYQVHNADRGKKEGKPALVKKYQQKINRLDLKPTYRKDPKTGRKLLTSETNPKYAAMIELMDTAVGRVVAKLKAIGEYENTLFLFLSDNGPTVNDVPCAPLNGGKNSTYEAGVRVPAIAVWTGKIKPGTEYNGPVYLADIFSTVMDVTGATLPADYASDGYSLVPTFYGKSLDVKRQLFWYFPENRPHWGQRANAALFDTATQMKYILFFTGDEDEMYHIPSDIAERKNLINERPELASQLRNSLKKKLNSLYPNLPPPPEQYKPGVEARLK</sequence>
<evidence type="ECO:0000256" key="5">
    <source>
        <dbReference type="ARBA" id="ARBA00022801"/>
    </source>
</evidence>
<evidence type="ECO:0000313" key="10">
    <source>
        <dbReference type="Proteomes" id="UP000366872"/>
    </source>
</evidence>
<dbReference type="EMBL" id="CAAHFG010000001">
    <property type="protein sequence ID" value="VGO13517.1"/>
    <property type="molecule type" value="Genomic_DNA"/>
</dbReference>
<dbReference type="Proteomes" id="UP000366872">
    <property type="component" value="Unassembled WGS sequence"/>
</dbReference>
<gene>
    <name evidence="9" type="primary">atsA_120</name>
    <name evidence="9" type="ORF">PDESU_02074</name>
</gene>
<evidence type="ECO:0000256" key="2">
    <source>
        <dbReference type="ARBA" id="ARBA00008779"/>
    </source>
</evidence>
<dbReference type="PANTHER" id="PTHR42693:SF42">
    <property type="entry name" value="ARYLSULFATASE G"/>
    <property type="match status" value="1"/>
</dbReference>
<comment type="similarity">
    <text evidence="2">Belongs to the sulfatase family.</text>
</comment>
<feature type="region of interest" description="Disordered" evidence="7">
    <location>
        <begin position="467"/>
        <end position="489"/>
    </location>
</feature>
<evidence type="ECO:0000256" key="1">
    <source>
        <dbReference type="ARBA" id="ARBA00001913"/>
    </source>
</evidence>
<evidence type="ECO:0000256" key="7">
    <source>
        <dbReference type="SAM" id="MobiDB-lite"/>
    </source>
</evidence>
<name>A0A6C2U0W0_PONDE</name>
<dbReference type="InterPro" id="IPR050738">
    <property type="entry name" value="Sulfatase"/>
</dbReference>
<dbReference type="InterPro" id="IPR024607">
    <property type="entry name" value="Sulfatase_CS"/>
</dbReference>